<organism evidence="1 2">
    <name type="scientific">Blastocystis sp. subtype 1 (strain ATCC 50177 / NandII)</name>
    <dbReference type="NCBI Taxonomy" id="478820"/>
    <lineage>
        <taxon>Eukaryota</taxon>
        <taxon>Sar</taxon>
        <taxon>Stramenopiles</taxon>
        <taxon>Bigyra</taxon>
        <taxon>Opalozoa</taxon>
        <taxon>Opalinata</taxon>
        <taxon>Blastocystidae</taxon>
        <taxon>Blastocystis</taxon>
    </lineage>
</organism>
<accession>A0A196SFD4</accession>
<name>A0A196SFD4_BLAHN</name>
<dbReference type="AlphaFoldDB" id="A0A196SFD4"/>
<reference evidence="1 2" key="1">
    <citation type="submission" date="2016-05" db="EMBL/GenBank/DDBJ databases">
        <title>Nuclear genome of Blastocystis sp. subtype 1 NandII.</title>
        <authorList>
            <person name="Gentekaki E."/>
            <person name="Curtis B."/>
            <person name="Stairs C."/>
            <person name="Eme L."/>
            <person name="Herman E."/>
            <person name="Klimes V."/>
            <person name="Arias M.C."/>
            <person name="Elias M."/>
            <person name="Hilliou F."/>
            <person name="Klute M."/>
            <person name="Malik S.-B."/>
            <person name="Pightling A."/>
            <person name="Rachubinski R."/>
            <person name="Salas D."/>
            <person name="Schlacht A."/>
            <person name="Suga H."/>
            <person name="Archibald J."/>
            <person name="Ball S.G."/>
            <person name="Clark G."/>
            <person name="Dacks J."/>
            <person name="Van Der Giezen M."/>
            <person name="Tsaousis A."/>
            <person name="Roger A."/>
        </authorList>
    </citation>
    <scope>NUCLEOTIDE SEQUENCE [LARGE SCALE GENOMIC DNA]</scope>
    <source>
        <strain evidence="2">ATCC 50177 / NandII</strain>
    </source>
</reference>
<gene>
    <name evidence="1" type="ORF">AV274_2569</name>
</gene>
<dbReference type="EMBL" id="LXWW01000121">
    <property type="protein sequence ID" value="OAO15718.1"/>
    <property type="molecule type" value="Genomic_DNA"/>
</dbReference>
<evidence type="ECO:0000313" key="2">
    <source>
        <dbReference type="Proteomes" id="UP000078348"/>
    </source>
</evidence>
<evidence type="ECO:0000313" key="1">
    <source>
        <dbReference type="EMBL" id="OAO15718.1"/>
    </source>
</evidence>
<comment type="caution">
    <text evidence="1">The sequence shown here is derived from an EMBL/GenBank/DDBJ whole genome shotgun (WGS) entry which is preliminary data.</text>
</comment>
<protein>
    <submittedName>
        <fullName evidence="1">Uncharacterized protein</fullName>
    </submittedName>
</protein>
<dbReference type="SUPFAM" id="SSF82185">
    <property type="entry name" value="Histone H3 K4-specific methyltransferase SET7/9 N-terminal domain"/>
    <property type="match status" value="1"/>
</dbReference>
<dbReference type="Proteomes" id="UP000078348">
    <property type="component" value="Unassembled WGS sequence"/>
</dbReference>
<proteinExistence type="predicted"/>
<dbReference type="Gene3D" id="3.80.10.10">
    <property type="entry name" value="Ribonuclease Inhibitor"/>
    <property type="match status" value="1"/>
</dbReference>
<keyword evidence="2" id="KW-1185">Reference proteome</keyword>
<dbReference type="SUPFAM" id="SSF52058">
    <property type="entry name" value="L domain-like"/>
    <property type="match status" value="1"/>
</dbReference>
<dbReference type="InterPro" id="IPR032675">
    <property type="entry name" value="LRR_dom_sf"/>
</dbReference>
<sequence length="299" mass="34548">MEYKGELCEGKRWGRGVQYDRNGRVVYDGDWMNNEVMEKRIDITEKNENTVLLHNRIEELVIGEDCWNYEGLTAVDFRYMPFLRELTVNDDLPKLTTLTTTNEQSDSFRWVEHVTLENMPSLTTFNFPAAFCNLEDWHISNVGVLEQYVSLPIPNPNANIHSEEEWKGISREIEEIIVDSGCGNDSKYVDLDFSEFKKLKSILVGNYSFRNAVSVQICDLDELEKVTIGENCMESRRCEFTLKNCNVVKELVIGQGSFISGTMCLIEDNESLKEIRMGESRFYHLASSFQNGYMELKSE</sequence>